<organism evidence="4 5">
    <name type="scientific">Coleophoma crateriformis</name>
    <dbReference type="NCBI Taxonomy" id="565419"/>
    <lineage>
        <taxon>Eukaryota</taxon>
        <taxon>Fungi</taxon>
        <taxon>Dikarya</taxon>
        <taxon>Ascomycota</taxon>
        <taxon>Pezizomycotina</taxon>
        <taxon>Leotiomycetes</taxon>
        <taxon>Helotiales</taxon>
        <taxon>Dermateaceae</taxon>
        <taxon>Coleophoma</taxon>
    </lineage>
</organism>
<comment type="similarity">
    <text evidence="1">Belongs to the short-chain dehydrogenases/reductases (SDR) family.</text>
</comment>
<dbReference type="AlphaFoldDB" id="A0A3D8SX99"/>
<dbReference type="Gene3D" id="3.40.50.720">
    <property type="entry name" value="NAD(P)-binding Rossmann-like Domain"/>
    <property type="match status" value="1"/>
</dbReference>
<keyword evidence="5" id="KW-1185">Reference proteome</keyword>
<keyword evidence="3" id="KW-0560">Oxidoreductase</keyword>
<comment type="caution">
    <text evidence="4">The sequence shown here is derived from an EMBL/GenBank/DDBJ whole genome shotgun (WGS) entry which is preliminary data.</text>
</comment>
<dbReference type="InterPro" id="IPR002347">
    <property type="entry name" value="SDR_fam"/>
</dbReference>
<evidence type="ECO:0000313" key="4">
    <source>
        <dbReference type="EMBL" id="RDW90943.1"/>
    </source>
</evidence>
<dbReference type="Pfam" id="PF23441">
    <property type="entry name" value="SDR"/>
    <property type="match status" value="1"/>
</dbReference>
<evidence type="ECO:0000256" key="3">
    <source>
        <dbReference type="ARBA" id="ARBA00023002"/>
    </source>
</evidence>
<dbReference type="PANTHER" id="PTHR43477:SF1">
    <property type="entry name" value="DIHYDROANTICAPSIN 7-DEHYDROGENASE"/>
    <property type="match status" value="1"/>
</dbReference>
<proteinExistence type="inferred from homology"/>
<dbReference type="GO" id="GO:0016491">
    <property type="term" value="F:oxidoreductase activity"/>
    <property type="evidence" value="ECO:0007669"/>
    <property type="project" value="UniProtKB-KW"/>
</dbReference>
<dbReference type="InterPro" id="IPR036291">
    <property type="entry name" value="NAD(P)-bd_dom_sf"/>
</dbReference>
<evidence type="ECO:0000256" key="2">
    <source>
        <dbReference type="ARBA" id="ARBA00022857"/>
    </source>
</evidence>
<sequence>MSSGKYIDKLKGSRILIFGATSGIGFGILEASVEYGATVIISGSNESKLSRAIEKLKASHPKLSNGKIKSQVCDLSHTDTLEANLTSLLAFATNNGVDKLNHIAFTAGDALPLKPLTEITPDYIQQAGVVRFITPLMLAKLVPTYMVQSPDSSITITSGVIGAKPAPGWTITAAYSSAQEGLARGLAVDLAPVRVNCVSPGSVKTELLAGAADEVLEYMRLATLTQRLGRPEDLAEVYLYAMKDGFVTGSTLHSNGGRLLV</sequence>
<evidence type="ECO:0000313" key="5">
    <source>
        <dbReference type="Proteomes" id="UP000256328"/>
    </source>
</evidence>
<dbReference type="InterPro" id="IPR051122">
    <property type="entry name" value="SDR_DHRS6-like"/>
</dbReference>
<dbReference type="EMBL" id="PDLN01000003">
    <property type="protein sequence ID" value="RDW90943.1"/>
    <property type="molecule type" value="Genomic_DNA"/>
</dbReference>
<name>A0A3D8SX99_9HELO</name>
<dbReference type="OrthoDB" id="294295at2759"/>
<protein>
    <submittedName>
        <fullName evidence="4">Putative short chain dehydrogenase reductase family protein</fullName>
    </submittedName>
</protein>
<evidence type="ECO:0000256" key="1">
    <source>
        <dbReference type="ARBA" id="ARBA00006484"/>
    </source>
</evidence>
<keyword evidence="2" id="KW-0521">NADP</keyword>
<dbReference type="PRINTS" id="PR00081">
    <property type="entry name" value="GDHRDH"/>
</dbReference>
<accession>A0A3D8SX99</accession>
<dbReference type="Proteomes" id="UP000256328">
    <property type="component" value="Unassembled WGS sequence"/>
</dbReference>
<dbReference type="CDD" id="cd05233">
    <property type="entry name" value="SDR_c"/>
    <property type="match status" value="1"/>
</dbReference>
<dbReference type="InterPro" id="IPR057571">
    <property type="entry name" value="SDR_PhqE-like"/>
</dbReference>
<reference evidence="4 5" key="1">
    <citation type="journal article" date="2018" name="IMA Fungus">
        <title>IMA Genome-F 9: Draft genome sequence of Annulohypoxylon stygium, Aspergillus mulundensis, Berkeleyomyces basicola (syn. Thielaviopsis basicola), Ceratocystis smalleyi, two Cercospora beticola strains, Coleophoma cylindrospora, Fusarium fracticaudum, Phialophora cf. hyalina, and Morchella septimelata.</title>
        <authorList>
            <person name="Wingfield B.D."/>
            <person name="Bills G.F."/>
            <person name="Dong Y."/>
            <person name="Huang W."/>
            <person name="Nel W.J."/>
            <person name="Swalarsk-Parry B.S."/>
            <person name="Vaghefi N."/>
            <person name="Wilken P.M."/>
            <person name="An Z."/>
            <person name="de Beer Z.W."/>
            <person name="De Vos L."/>
            <person name="Chen L."/>
            <person name="Duong T.A."/>
            <person name="Gao Y."/>
            <person name="Hammerbacher A."/>
            <person name="Kikkert J.R."/>
            <person name="Li Y."/>
            <person name="Li H."/>
            <person name="Li K."/>
            <person name="Li Q."/>
            <person name="Liu X."/>
            <person name="Ma X."/>
            <person name="Naidoo K."/>
            <person name="Pethybridge S.J."/>
            <person name="Sun J."/>
            <person name="Steenkamp E.T."/>
            <person name="van der Nest M.A."/>
            <person name="van Wyk S."/>
            <person name="Wingfield M.J."/>
            <person name="Xiong C."/>
            <person name="Yue Q."/>
            <person name="Zhang X."/>
        </authorList>
    </citation>
    <scope>NUCLEOTIDE SEQUENCE [LARGE SCALE GENOMIC DNA]</scope>
    <source>
        <strain evidence="4 5">BP5796</strain>
    </source>
</reference>
<dbReference type="SUPFAM" id="SSF51735">
    <property type="entry name" value="NAD(P)-binding Rossmann-fold domains"/>
    <property type="match status" value="1"/>
</dbReference>
<gene>
    <name evidence="4" type="ORF">BP5796_02108</name>
</gene>
<dbReference type="PANTHER" id="PTHR43477">
    <property type="entry name" value="DIHYDROANTICAPSIN 7-DEHYDROGENASE"/>
    <property type="match status" value="1"/>
</dbReference>